<dbReference type="Gene3D" id="3.40.50.1460">
    <property type="match status" value="1"/>
</dbReference>
<dbReference type="SUPFAM" id="SSF52129">
    <property type="entry name" value="Caspase-like"/>
    <property type="match status" value="1"/>
</dbReference>
<organism evidence="2 3">
    <name type="scientific">Gemmobacter denitrificans</name>
    <dbReference type="NCBI Taxonomy" id="3123040"/>
    <lineage>
        <taxon>Bacteria</taxon>
        <taxon>Pseudomonadati</taxon>
        <taxon>Pseudomonadota</taxon>
        <taxon>Alphaproteobacteria</taxon>
        <taxon>Rhodobacterales</taxon>
        <taxon>Paracoccaceae</taxon>
        <taxon>Gemmobacter</taxon>
    </lineage>
</organism>
<proteinExistence type="predicted"/>
<evidence type="ECO:0000256" key="1">
    <source>
        <dbReference type="SAM" id="MobiDB-lite"/>
    </source>
</evidence>
<dbReference type="InterPro" id="IPR029030">
    <property type="entry name" value="Caspase-like_dom_sf"/>
</dbReference>
<evidence type="ECO:0000313" key="3">
    <source>
        <dbReference type="Proteomes" id="UP001431963"/>
    </source>
</evidence>
<dbReference type="Proteomes" id="UP001431963">
    <property type="component" value="Unassembled WGS sequence"/>
</dbReference>
<protein>
    <submittedName>
        <fullName evidence="2">C13 family peptidase</fullName>
    </submittedName>
</protein>
<keyword evidence="3" id="KW-1185">Reference proteome</keyword>
<accession>A0ABU8BWB5</accession>
<dbReference type="EMBL" id="JBALHR010000007">
    <property type="protein sequence ID" value="MEH7828971.1"/>
    <property type="molecule type" value="Genomic_DNA"/>
</dbReference>
<sequence length="230" mass="24745">MTGRPNDGDRVYYFGQALFKDKVFDGDVVAMGRALAQRYGGLDGRVLVGHHGGQVSNLSDPAAAAALADLARSARDGRDLVVVLLTSHGLPGEIAVRHPGMKHHTSLTASDLRQLLRPLENDRHVVILQACYSGSLIPALQSPNRIILTAARADRTSFGCAPGSNNTWFIRSLVEELQQGGSWQDVYLRTRSRVQGYERRKGIGIHENSQPQASVGGRMQGLWAGAGGPG</sequence>
<evidence type="ECO:0000313" key="2">
    <source>
        <dbReference type="EMBL" id="MEH7828971.1"/>
    </source>
</evidence>
<dbReference type="Pfam" id="PF01650">
    <property type="entry name" value="Peptidase_C13"/>
    <property type="match status" value="1"/>
</dbReference>
<name>A0ABU8BWB5_9RHOB</name>
<gene>
    <name evidence="2" type="ORF">V6590_12495</name>
</gene>
<feature type="region of interest" description="Disordered" evidence="1">
    <location>
        <begin position="208"/>
        <end position="230"/>
    </location>
</feature>
<reference evidence="2" key="1">
    <citation type="submission" date="2024-02" db="EMBL/GenBank/DDBJ databases">
        <title>Genome sequences of strain Gemmobacter sp. JM10B15.</title>
        <authorList>
            <person name="Zhang M."/>
        </authorList>
    </citation>
    <scope>NUCLEOTIDE SEQUENCE</scope>
    <source>
        <strain evidence="2">JM10B15</strain>
    </source>
</reference>
<dbReference type="InterPro" id="IPR001096">
    <property type="entry name" value="Peptidase_C13"/>
</dbReference>
<comment type="caution">
    <text evidence="2">The sequence shown here is derived from an EMBL/GenBank/DDBJ whole genome shotgun (WGS) entry which is preliminary data.</text>
</comment>